<dbReference type="InterPro" id="IPR003323">
    <property type="entry name" value="OTU_dom"/>
</dbReference>
<feature type="compositionally biased region" description="Basic and acidic residues" evidence="1">
    <location>
        <begin position="400"/>
        <end position="409"/>
    </location>
</feature>
<dbReference type="Gene3D" id="3.90.70.80">
    <property type="match status" value="1"/>
</dbReference>
<dbReference type="CDD" id="cd22758">
    <property type="entry name" value="OTU_232R-like"/>
    <property type="match status" value="1"/>
</dbReference>
<dbReference type="SUPFAM" id="SSF54001">
    <property type="entry name" value="Cysteine proteinases"/>
    <property type="match status" value="1"/>
</dbReference>
<comment type="caution">
    <text evidence="3">The sequence shown here is derived from an EMBL/GenBank/DDBJ whole genome shotgun (WGS) entry which is preliminary data.</text>
</comment>
<proteinExistence type="predicted"/>
<protein>
    <recommendedName>
        <fullName evidence="2">OTU domain-containing protein</fullName>
    </recommendedName>
</protein>
<sequence>MSICSSTPQAHRGYINSSLLESDLKMSESHANVVSFDENVSTLSNLYERNEHLLMNETTVENMTTIGTVYESMMRNQRTYLANQDNKHRLEDESGMELEKYRNDQEVSQSFSCKYGGARRDREPSRLQCKKIIKMFKRATYCCVTHHIYLVKTRTSKHKNMDVLLCVNDSCGLNNCYSIKCNKQQEKYCFSRANIFTSGDIELNPGPANAYMLLQSRLAQQGLSTLDVGGAGDCFFRAVSHQLYGEPSYHMNIRCVGVQYMRTNPERFIESIAGDSWARYLADMSQQGTWAEALVIQAVADAFHLTINIVETNERFAPHTVISPAAIPGHEPTVINIGHVDELHFVSTIPYNEEMVETNLSCGNQYAQVIGSETVANTLSQEDRIRAQKREWIRKKRANKEFRDKENKAKQNKRSANIEKIRESQRQTFKKRKESNPTHVRDLNRKAFLKKKKKKP</sequence>
<feature type="compositionally biased region" description="Basic and acidic residues" evidence="1">
    <location>
        <begin position="416"/>
        <end position="425"/>
    </location>
</feature>
<feature type="compositionally biased region" description="Basic residues" evidence="1">
    <location>
        <begin position="447"/>
        <end position="456"/>
    </location>
</feature>
<dbReference type="Pfam" id="PF02338">
    <property type="entry name" value="OTU"/>
    <property type="match status" value="1"/>
</dbReference>
<dbReference type="PANTHER" id="PTHR12419">
    <property type="entry name" value="OTU DOMAIN CONTAINING PROTEIN"/>
    <property type="match status" value="1"/>
</dbReference>
<keyword evidence="4" id="KW-1185">Reference proteome</keyword>
<dbReference type="InterPro" id="IPR038765">
    <property type="entry name" value="Papain-like_cys_pep_sf"/>
</dbReference>
<organism evidence="3 4">
    <name type="scientific">Pocillopora meandrina</name>
    <dbReference type="NCBI Taxonomy" id="46732"/>
    <lineage>
        <taxon>Eukaryota</taxon>
        <taxon>Metazoa</taxon>
        <taxon>Cnidaria</taxon>
        <taxon>Anthozoa</taxon>
        <taxon>Hexacorallia</taxon>
        <taxon>Scleractinia</taxon>
        <taxon>Astrocoeniina</taxon>
        <taxon>Pocilloporidae</taxon>
        <taxon>Pocillopora</taxon>
    </lineage>
</organism>
<dbReference type="GO" id="GO:0004843">
    <property type="term" value="F:cysteine-type deubiquitinase activity"/>
    <property type="evidence" value="ECO:0007669"/>
    <property type="project" value="TreeGrafter"/>
</dbReference>
<dbReference type="GO" id="GO:0016579">
    <property type="term" value="P:protein deubiquitination"/>
    <property type="evidence" value="ECO:0007669"/>
    <property type="project" value="TreeGrafter"/>
</dbReference>
<evidence type="ECO:0000313" key="4">
    <source>
        <dbReference type="Proteomes" id="UP001159428"/>
    </source>
</evidence>
<accession>A0AAU9W4I2</accession>
<dbReference type="AlphaFoldDB" id="A0AAU9W4I2"/>
<reference evidence="3 4" key="1">
    <citation type="submission" date="2022-05" db="EMBL/GenBank/DDBJ databases">
        <authorList>
            <consortium name="Genoscope - CEA"/>
            <person name="William W."/>
        </authorList>
    </citation>
    <scope>NUCLEOTIDE SEQUENCE [LARGE SCALE GENOMIC DNA]</scope>
</reference>
<name>A0AAU9W4I2_9CNID</name>
<evidence type="ECO:0000256" key="1">
    <source>
        <dbReference type="SAM" id="MobiDB-lite"/>
    </source>
</evidence>
<dbReference type="InterPro" id="IPR050704">
    <property type="entry name" value="Peptidase_C85-like"/>
</dbReference>
<feature type="domain" description="OTU" evidence="2">
    <location>
        <begin position="223"/>
        <end position="351"/>
    </location>
</feature>
<evidence type="ECO:0000313" key="3">
    <source>
        <dbReference type="EMBL" id="CAH3043758.1"/>
    </source>
</evidence>
<dbReference type="EMBL" id="CALNXJ010000007">
    <property type="protein sequence ID" value="CAH3043758.1"/>
    <property type="molecule type" value="Genomic_DNA"/>
</dbReference>
<dbReference type="PANTHER" id="PTHR12419:SF11">
    <property type="entry name" value="OTU DOMAIN-CONTAINING PROTEIN DDB_G0284757"/>
    <property type="match status" value="1"/>
</dbReference>
<feature type="compositionally biased region" description="Basic and acidic residues" evidence="1">
    <location>
        <begin position="434"/>
        <end position="445"/>
    </location>
</feature>
<dbReference type="Proteomes" id="UP001159428">
    <property type="component" value="Unassembled WGS sequence"/>
</dbReference>
<gene>
    <name evidence="3" type="ORF">PMEA_00031713</name>
</gene>
<dbReference type="PROSITE" id="PS50802">
    <property type="entry name" value="OTU"/>
    <property type="match status" value="1"/>
</dbReference>
<evidence type="ECO:0000259" key="2">
    <source>
        <dbReference type="PROSITE" id="PS50802"/>
    </source>
</evidence>
<feature type="region of interest" description="Disordered" evidence="1">
    <location>
        <begin position="400"/>
        <end position="456"/>
    </location>
</feature>